<dbReference type="EMBL" id="PNBA02000014">
    <property type="protein sequence ID" value="KAG6400517.1"/>
    <property type="molecule type" value="Genomic_DNA"/>
</dbReference>
<dbReference type="Pfam" id="PF07521">
    <property type="entry name" value="RMMBL"/>
    <property type="match status" value="1"/>
</dbReference>
<evidence type="ECO:0000256" key="5">
    <source>
        <dbReference type="ARBA" id="ARBA00022450"/>
    </source>
</evidence>
<dbReference type="InterPro" id="IPR011108">
    <property type="entry name" value="RMMBL"/>
</dbReference>
<evidence type="ECO:0000313" key="19">
    <source>
        <dbReference type="Proteomes" id="UP000298416"/>
    </source>
</evidence>
<dbReference type="GO" id="GO:0004521">
    <property type="term" value="F:RNA endonuclease activity"/>
    <property type="evidence" value="ECO:0007669"/>
    <property type="project" value="TreeGrafter"/>
</dbReference>
<dbReference type="SUPFAM" id="SSF47336">
    <property type="entry name" value="ACP-like"/>
    <property type="match status" value="1"/>
</dbReference>
<dbReference type="InterPro" id="IPR022712">
    <property type="entry name" value="Beta_Casp"/>
</dbReference>
<keyword evidence="11" id="KW-0443">Lipid metabolism</keyword>
<keyword evidence="8" id="KW-0813">Transport</keyword>
<dbReference type="PANTHER" id="PTHR11203:SF37">
    <property type="entry name" value="INTEGRATOR COMPLEX SUBUNIT 11"/>
    <property type="match status" value="1"/>
</dbReference>
<dbReference type="InterPro" id="IPR036736">
    <property type="entry name" value="ACP-like_sf"/>
</dbReference>
<keyword evidence="13" id="KW-0539">Nucleus</keyword>
<dbReference type="PROSITE" id="PS50075">
    <property type="entry name" value="CARRIER"/>
    <property type="match status" value="1"/>
</dbReference>
<dbReference type="HAMAP" id="MF_01217">
    <property type="entry name" value="Acyl_carrier"/>
    <property type="match status" value="1"/>
</dbReference>
<keyword evidence="6 16" id="KW-0444">Lipid biosynthesis</keyword>
<dbReference type="InterPro" id="IPR001279">
    <property type="entry name" value="Metallo-B-lactamas"/>
</dbReference>
<dbReference type="Gene3D" id="3.60.15.10">
    <property type="entry name" value="Ribonuclease Z/Hydroxyacylglutathione hydrolase-like"/>
    <property type="match status" value="1"/>
</dbReference>
<evidence type="ECO:0000256" key="16">
    <source>
        <dbReference type="RuleBase" id="RU000722"/>
    </source>
</evidence>
<keyword evidence="12 16" id="KW-0275">Fatty acid biosynthesis</keyword>
<feature type="domain" description="Carrier" evidence="17">
    <location>
        <begin position="586"/>
        <end position="661"/>
    </location>
</feature>
<dbReference type="CDD" id="cd16291">
    <property type="entry name" value="INTS11-like_MBL-fold"/>
    <property type="match status" value="1"/>
</dbReference>
<dbReference type="NCBIfam" id="TIGR00517">
    <property type="entry name" value="acyl_carrier"/>
    <property type="match status" value="1"/>
</dbReference>
<evidence type="ECO:0000256" key="1">
    <source>
        <dbReference type="ARBA" id="ARBA00004123"/>
    </source>
</evidence>
<dbReference type="GO" id="GO:0000036">
    <property type="term" value="F:acyl carrier activity"/>
    <property type="evidence" value="ECO:0007669"/>
    <property type="project" value="UniProtKB-ARBA"/>
</dbReference>
<comment type="function">
    <text evidence="14">Carrier of the growing fatty acid chain in fatty acid biosynthesis. May be involved in the synthesis of short and medium chain fatty acids. Accessory and non-catalytic subunit of the mitochondrial membrane respiratory chain NADH dehydrogenase (Complex I), which functions in the transfer of electrons from NADH to the respiratory chain.</text>
</comment>
<evidence type="ECO:0000256" key="4">
    <source>
        <dbReference type="ARBA" id="ARBA00010930"/>
    </source>
</evidence>
<dbReference type="AlphaFoldDB" id="A0A8X8ZDB7"/>
<dbReference type="Proteomes" id="UP000298416">
    <property type="component" value="Unassembled WGS sequence"/>
</dbReference>
<dbReference type="FunFam" id="3.60.15.10:FF:000028">
    <property type="entry name" value="Integrator complex subunit 11 isoform X3"/>
    <property type="match status" value="1"/>
</dbReference>
<evidence type="ECO:0000256" key="13">
    <source>
        <dbReference type="ARBA" id="ARBA00023242"/>
    </source>
</evidence>
<keyword evidence="19" id="KW-1185">Reference proteome</keyword>
<reference evidence="18" key="1">
    <citation type="submission" date="2018-01" db="EMBL/GenBank/DDBJ databases">
        <authorList>
            <person name="Mao J.F."/>
        </authorList>
    </citation>
    <scope>NUCLEOTIDE SEQUENCE</scope>
    <source>
        <strain evidence="18">Huo1</strain>
        <tissue evidence="18">Leaf</tissue>
    </source>
</reference>
<evidence type="ECO:0000256" key="14">
    <source>
        <dbReference type="ARBA" id="ARBA00057783"/>
    </source>
</evidence>
<evidence type="ECO:0000256" key="10">
    <source>
        <dbReference type="ARBA" id="ARBA00022832"/>
    </source>
</evidence>
<dbReference type="Pfam" id="PF10996">
    <property type="entry name" value="Beta-Casp"/>
    <property type="match status" value="1"/>
</dbReference>
<evidence type="ECO:0000256" key="11">
    <source>
        <dbReference type="ARBA" id="ARBA00023098"/>
    </source>
</evidence>
<keyword evidence="9" id="KW-0378">Hydrolase</keyword>
<dbReference type="InterPro" id="IPR041897">
    <property type="entry name" value="INTS11-like_MBL-fold"/>
</dbReference>
<dbReference type="InterPro" id="IPR050698">
    <property type="entry name" value="MBL"/>
</dbReference>
<comment type="similarity">
    <text evidence="3">Belongs to the metallo-beta-lactamase superfamily. RNA-metabolizing metallo-beta-lactamase-like family. INTS11 subfamily.</text>
</comment>
<keyword evidence="8" id="KW-0679">Respiratory chain</keyword>
<evidence type="ECO:0000313" key="18">
    <source>
        <dbReference type="EMBL" id="KAG6400517.1"/>
    </source>
</evidence>
<dbReference type="SMART" id="SM00849">
    <property type="entry name" value="Lactamase_B"/>
    <property type="match status" value="1"/>
</dbReference>
<dbReference type="SMART" id="SM01027">
    <property type="entry name" value="Beta-Casp"/>
    <property type="match status" value="1"/>
</dbReference>
<dbReference type="FunFam" id="1.10.1200.10:FF:000003">
    <property type="entry name" value="Acyl carrier protein"/>
    <property type="match status" value="1"/>
</dbReference>
<comment type="similarity">
    <text evidence="4">Belongs to the acyl carrier protein (ACP) family.</text>
</comment>
<comment type="pathway">
    <text evidence="2">Lipid metabolism; fatty acid biosynthesis.</text>
</comment>
<keyword evidence="8" id="KW-0249">Electron transport</keyword>
<name>A0A8X8ZDB7_SALSN</name>
<keyword evidence="10" id="KW-0276">Fatty acid metabolism</keyword>
<dbReference type="InterPro" id="IPR003231">
    <property type="entry name" value="ACP"/>
</dbReference>
<keyword evidence="5 16" id="KW-0596">Phosphopantetheine</keyword>
<dbReference type="NCBIfam" id="NF002148">
    <property type="entry name" value="PRK00982.1-2"/>
    <property type="match status" value="1"/>
</dbReference>
<dbReference type="GO" id="GO:0005739">
    <property type="term" value="C:mitochondrion"/>
    <property type="evidence" value="ECO:0007669"/>
    <property type="project" value="UniProtKB-ARBA"/>
</dbReference>
<evidence type="ECO:0000256" key="6">
    <source>
        <dbReference type="ARBA" id="ARBA00022516"/>
    </source>
</evidence>
<dbReference type="InterPro" id="IPR009081">
    <property type="entry name" value="PP-bd_ACP"/>
</dbReference>
<dbReference type="Pfam" id="PF00550">
    <property type="entry name" value="PP-binding"/>
    <property type="match status" value="1"/>
</dbReference>
<dbReference type="PANTHER" id="PTHR11203">
    <property type="entry name" value="CLEAVAGE AND POLYADENYLATION SPECIFICITY FACTOR FAMILY MEMBER"/>
    <property type="match status" value="1"/>
</dbReference>
<comment type="subunit">
    <text evidence="15">Complex I is composed of at least 49 different subunits.</text>
</comment>
<dbReference type="GO" id="GO:0016787">
    <property type="term" value="F:hydrolase activity"/>
    <property type="evidence" value="ECO:0007669"/>
    <property type="project" value="UniProtKB-KW"/>
</dbReference>
<dbReference type="FunFam" id="3.40.50.10890:FF:000005">
    <property type="entry name" value="Cleavage and polyadenylation specificity factor subunit 3-II"/>
    <property type="match status" value="1"/>
</dbReference>
<organism evidence="18">
    <name type="scientific">Salvia splendens</name>
    <name type="common">Scarlet sage</name>
    <dbReference type="NCBI Taxonomy" id="180675"/>
    <lineage>
        <taxon>Eukaryota</taxon>
        <taxon>Viridiplantae</taxon>
        <taxon>Streptophyta</taxon>
        <taxon>Embryophyta</taxon>
        <taxon>Tracheophyta</taxon>
        <taxon>Spermatophyta</taxon>
        <taxon>Magnoliopsida</taxon>
        <taxon>eudicotyledons</taxon>
        <taxon>Gunneridae</taxon>
        <taxon>Pentapetalae</taxon>
        <taxon>asterids</taxon>
        <taxon>lamiids</taxon>
        <taxon>Lamiales</taxon>
        <taxon>Lamiaceae</taxon>
        <taxon>Nepetoideae</taxon>
        <taxon>Mentheae</taxon>
        <taxon>Salviinae</taxon>
        <taxon>Salvia</taxon>
        <taxon>Salvia subgen. Calosphace</taxon>
        <taxon>core Calosphace</taxon>
    </lineage>
</organism>
<comment type="subcellular location">
    <subcellularLocation>
        <location evidence="1">Nucleus</location>
    </subcellularLocation>
</comment>
<dbReference type="Gene3D" id="1.10.1200.10">
    <property type="entry name" value="ACP-like"/>
    <property type="match status" value="1"/>
</dbReference>
<evidence type="ECO:0000256" key="15">
    <source>
        <dbReference type="ARBA" id="ARBA00063067"/>
    </source>
</evidence>
<keyword evidence="7" id="KW-0597">Phosphoprotein</keyword>
<sequence>MPIECLVLGAGQEVGKSCVVVTINGKRIMFDCGMHMRYKDLRQYPDFSLISDSGDFTSSLSCVIITHFHLDHIGALPYFTQVCGYEGPIYMTYPTKALAPLALEDYRNMLERGGEKAQFTSEHIAECMKKDTILVDSWHTIHVDKDLQIRAYYAGHVLGAAMFYAKVGDSALVYTGDYNMVPDRHLGAAQIDRLQLDLVISESTYATTYRDSKYVQEREFLKAVHKSVASGGKVLIPSNALGRTQELCMLLDDYWERTNLKVPIYFSSGSTIQANLYHKILINWASQNVKDTHARHNAFDFRNVRSFDRSLINAPGPCVLFASPGNLNGGFSLEILKQWAPYEENLVMLPGSCSNGIIGSKLMSAKIPTQIKLDENYDITLQIHKLAFSAHTDGKGIMDLVTFLSPKHVLLVHGEKPKMAALKEKIQSELGIECCYPANNETVTIPSTHHIEAGVSDAFLQSCLTPNFKFWKTNVGSDERTPPILQVHDDRVGQGMLTLQNPRKLAMLHQIGRLRLISLVKNVNLFDISLAREITGNSQEKMASALRSAILRHIRVPVTQSFVLNGSRLATVRSMSSHGDDHLDKQAVIDRVLDVVKSFPKVDPSKVTPDVHFQKDLGLDSLDNVEIVMALEEEFKLEIPDKEADKIDSCHLAIEYVHNHPMAS</sequence>
<evidence type="ECO:0000256" key="7">
    <source>
        <dbReference type="ARBA" id="ARBA00022553"/>
    </source>
</evidence>
<dbReference type="SUPFAM" id="SSF56281">
    <property type="entry name" value="Metallo-hydrolase/oxidoreductase"/>
    <property type="match status" value="1"/>
</dbReference>
<evidence type="ECO:0000256" key="12">
    <source>
        <dbReference type="ARBA" id="ARBA00023160"/>
    </source>
</evidence>
<evidence type="ECO:0000256" key="8">
    <source>
        <dbReference type="ARBA" id="ARBA00022660"/>
    </source>
</evidence>
<dbReference type="GO" id="GO:0016180">
    <property type="term" value="P:snRNA processing"/>
    <property type="evidence" value="ECO:0007669"/>
    <property type="project" value="TreeGrafter"/>
</dbReference>
<comment type="caution">
    <text evidence="18">The sequence shown here is derived from an EMBL/GenBank/DDBJ whole genome shotgun (WGS) entry which is preliminary data.</text>
</comment>
<dbReference type="Pfam" id="PF16661">
    <property type="entry name" value="Lactamase_B_6"/>
    <property type="match status" value="1"/>
</dbReference>
<evidence type="ECO:0000256" key="2">
    <source>
        <dbReference type="ARBA" id="ARBA00005194"/>
    </source>
</evidence>
<evidence type="ECO:0000256" key="9">
    <source>
        <dbReference type="ARBA" id="ARBA00022801"/>
    </source>
</evidence>
<dbReference type="Gene3D" id="3.40.50.10890">
    <property type="match status" value="1"/>
</dbReference>
<reference evidence="18" key="2">
    <citation type="submission" date="2020-08" db="EMBL/GenBank/DDBJ databases">
        <title>Plant Genome Project.</title>
        <authorList>
            <person name="Zhang R.-G."/>
        </authorList>
    </citation>
    <scope>NUCLEOTIDE SEQUENCE</scope>
    <source>
        <strain evidence="18">Huo1</strain>
        <tissue evidence="18">Leaf</tissue>
    </source>
</reference>
<accession>A0A8X8ZDB7</accession>
<protein>
    <recommendedName>
        <fullName evidence="16">Acyl carrier protein</fullName>
    </recommendedName>
</protein>
<proteinExistence type="inferred from homology"/>
<evidence type="ECO:0000256" key="3">
    <source>
        <dbReference type="ARBA" id="ARBA00007093"/>
    </source>
</evidence>
<dbReference type="GO" id="GO:0005634">
    <property type="term" value="C:nucleus"/>
    <property type="evidence" value="ECO:0007669"/>
    <property type="project" value="UniProtKB-SubCell"/>
</dbReference>
<evidence type="ECO:0000259" key="17">
    <source>
        <dbReference type="PROSITE" id="PS50075"/>
    </source>
</evidence>
<dbReference type="InterPro" id="IPR036866">
    <property type="entry name" value="RibonucZ/Hydroxyglut_hydro"/>
</dbReference>
<gene>
    <name evidence="18" type="ORF">SASPL_137354</name>
</gene>